<evidence type="ECO:0000313" key="11">
    <source>
        <dbReference type="EMBL" id="OWJ81202.1"/>
    </source>
</evidence>
<dbReference type="OrthoDB" id="7300175at2"/>
<evidence type="ECO:0000256" key="8">
    <source>
        <dbReference type="SAM" id="MobiDB-lite"/>
    </source>
</evidence>
<evidence type="ECO:0000256" key="1">
    <source>
        <dbReference type="ARBA" id="ARBA00004651"/>
    </source>
</evidence>
<keyword evidence="2 7" id="KW-0813">Transport</keyword>
<comment type="subcellular location">
    <subcellularLocation>
        <location evidence="1 7">Cell membrane</location>
        <topology evidence="1 7">Multi-pass membrane protein</topology>
    </subcellularLocation>
</comment>
<accession>A0A212AI65</accession>
<keyword evidence="5 7" id="KW-1133">Transmembrane helix</keyword>
<feature type="transmembrane region" description="Helical" evidence="7">
    <location>
        <begin position="365"/>
        <end position="391"/>
    </location>
</feature>
<dbReference type="SUPFAM" id="SSF161098">
    <property type="entry name" value="MetI-like"/>
    <property type="match status" value="1"/>
</dbReference>
<dbReference type="Proteomes" id="UP000196640">
    <property type="component" value="Unassembled WGS sequence"/>
</dbReference>
<evidence type="ECO:0000256" key="2">
    <source>
        <dbReference type="ARBA" id="ARBA00022448"/>
    </source>
</evidence>
<feature type="compositionally biased region" description="Low complexity" evidence="8">
    <location>
        <begin position="96"/>
        <end position="125"/>
    </location>
</feature>
<feature type="transmembrane region" description="Helical" evidence="7">
    <location>
        <begin position="257"/>
        <end position="281"/>
    </location>
</feature>
<dbReference type="Proteomes" id="UP000214673">
    <property type="component" value="Unassembled WGS sequence"/>
</dbReference>
<comment type="caution">
    <text evidence="11">The sequence shown here is derived from an EMBL/GenBank/DDBJ whole genome shotgun (WGS) entry which is preliminary data.</text>
</comment>
<dbReference type="EMBL" id="NIPV01000015">
    <property type="protein sequence ID" value="OWJ77806.1"/>
    <property type="molecule type" value="Genomic_DNA"/>
</dbReference>
<protein>
    <submittedName>
        <fullName evidence="11">ABC transporter permease</fullName>
    </submittedName>
</protein>
<name>A0A212AI65_9RHOB</name>
<sequence length="452" mass="48094">MPMFCRPERENMSSIDFPGGSGAVRPRPLPTGPSSAVVVPAVERADIPGAHTPVPGTAVPGDAVLSNPVPSALVSESPASDSLTAVVPRRRGSDRAAAATAHAAQSTTTGARAAGARSRVRTGTATPPPAPARSGVITRTVQPAVVLSGLLWFAAAALLALWPDLTFQPLGRELMGLWLGTGALLLLLGLAGDRIGRVGRWTRARGPWLAAIALFAALWTVVTAKTGWLPQPFFPTPQAMLEVFLYDWPKILHSASFSVWLLAKGFFFGAIAGFAIGIAMGWSRKVSYWATPLLRYIGPLPATAWLPLAFFIFPTSGSASVFLIAFSTAFPVAVLTWSGVAAVNRDYYEIARTLGASPRFLILKVAIPAALPHVFVGLFMGLSTSFAVLVVAEMLGVEAGLGWYLQWAQGWAAYANMYGALFVMAAMCSGLITLLFRIRDRVLVWQKGVVRW</sequence>
<keyword evidence="6 7" id="KW-0472">Membrane</keyword>
<feature type="transmembrane region" description="Helical" evidence="7">
    <location>
        <begin position="319"/>
        <end position="344"/>
    </location>
</feature>
<gene>
    <name evidence="11" type="ORF">CDV52_19075</name>
    <name evidence="10" type="ORF">CDV53_04770</name>
</gene>
<evidence type="ECO:0000313" key="12">
    <source>
        <dbReference type="Proteomes" id="UP000196640"/>
    </source>
</evidence>
<evidence type="ECO:0000259" key="9">
    <source>
        <dbReference type="PROSITE" id="PS50928"/>
    </source>
</evidence>
<feature type="transmembrane region" description="Helical" evidence="7">
    <location>
        <begin position="208"/>
        <end position="228"/>
    </location>
</feature>
<keyword evidence="13" id="KW-1185">Reference proteome</keyword>
<dbReference type="InterPro" id="IPR035906">
    <property type="entry name" value="MetI-like_sf"/>
</dbReference>
<proteinExistence type="inferred from homology"/>
<dbReference type="Gene3D" id="1.10.3720.10">
    <property type="entry name" value="MetI-like"/>
    <property type="match status" value="1"/>
</dbReference>
<dbReference type="PANTHER" id="PTHR30151:SF0">
    <property type="entry name" value="ABC TRANSPORTER PERMEASE PROTEIN MJ0413-RELATED"/>
    <property type="match status" value="1"/>
</dbReference>
<dbReference type="InterPro" id="IPR000515">
    <property type="entry name" value="MetI-like"/>
</dbReference>
<evidence type="ECO:0000256" key="4">
    <source>
        <dbReference type="ARBA" id="ARBA00022692"/>
    </source>
</evidence>
<evidence type="ECO:0000256" key="6">
    <source>
        <dbReference type="ARBA" id="ARBA00023136"/>
    </source>
</evidence>
<evidence type="ECO:0000313" key="10">
    <source>
        <dbReference type="EMBL" id="OWJ77806.1"/>
    </source>
</evidence>
<organism evidence="11 12">
    <name type="scientific">Haematobacter missouriensis</name>
    <dbReference type="NCBI Taxonomy" id="366616"/>
    <lineage>
        <taxon>Bacteria</taxon>
        <taxon>Pseudomonadati</taxon>
        <taxon>Pseudomonadota</taxon>
        <taxon>Alphaproteobacteria</taxon>
        <taxon>Rhodobacterales</taxon>
        <taxon>Paracoccaceae</taxon>
        <taxon>Haematobacter</taxon>
    </lineage>
</organism>
<dbReference type="PANTHER" id="PTHR30151">
    <property type="entry name" value="ALKANE SULFONATE ABC TRANSPORTER-RELATED, MEMBRANE SUBUNIT"/>
    <property type="match status" value="1"/>
</dbReference>
<evidence type="ECO:0000256" key="3">
    <source>
        <dbReference type="ARBA" id="ARBA00022475"/>
    </source>
</evidence>
<evidence type="ECO:0000313" key="13">
    <source>
        <dbReference type="Proteomes" id="UP000214673"/>
    </source>
</evidence>
<dbReference type="AlphaFoldDB" id="A0A212AI65"/>
<feature type="compositionally biased region" description="Basic and acidic residues" evidence="8">
    <location>
        <begin position="1"/>
        <end position="11"/>
    </location>
</feature>
<evidence type="ECO:0000256" key="7">
    <source>
        <dbReference type="RuleBase" id="RU363032"/>
    </source>
</evidence>
<feature type="region of interest" description="Disordered" evidence="8">
    <location>
        <begin position="1"/>
        <end position="32"/>
    </location>
</feature>
<feature type="transmembrane region" description="Helical" evidence="7">
    <location>
        <begin position="411"/>
        <end position="436"/>
    </location>
</feature>
<keyword evidence="4 7" id="KW-0812">Transmembrane</keyword>
<keyword evidence="3" id="KW-1003">Cell membrane</keyword>
<feature type="domain" description="ABC transmembrane type-1" evidence="9">
    <location>
        <begin position="255"/>
        <end position="436"/>
    </location>
</feature>
<dbReference type="GO" id="GO:0055085">
    <property type="term" value="P:transmembrane transport"/>
    <property type="evidence" value="ECO:0007669"/>
    <property type="project" value="InterPro"/>
</dbReference>
<dbReference type="PROSITE" id="PS50928">
    <property type="entry name" value="ABC_TM1"/>
    <property type="match status" value="1"/>
</dbReference>
<feature type="transmembrane region" description="Helical" evidence="7">
    <location>
        <begin position="174"/>
        <end position="196"/>
    </location>
</feature>
<evidence type="ECO:0000256" key="5">
    <source>
        <dbReference type="ARBA" id="ARBA00022989"/>
    </source>
</evidence>
<dbReference type="Pfam" id="PF00528">
    <property type="entry name" value="BPD_transp_1"/>
    <property type="match status" value="1"/>
</dbReference>
<dbReference type="GO" id="GO:0005886">
    <property type="term" value="C:plasma membrane"/>
    <property type="evidence" value="ECO:0007669"/>
    <property type="project" value="UniProtKB-SubCell"/>
</dbReference>
<feature type="transmembrane region" description="Helical" evidence="7">
    <location>
        <begin position="293"/>
        <end position="313"/>
    </location>
</feature>
<reference evidence="12 13" key="1">
    <citation type="submission" date="2016-11" db="EMBL/GenBank/DDBJ databases">
        <title>Comparison of Traditional DNA-DNA Hybridization with In Silico Genomic Analysis.</title>
        <authorList>
            <person name="Nicholson A.C."/>
            <person name="Sammons S."/>
            <person name="Humrighouse B.W."/>
            <person name="Graziano J."/>
            <person name="Lasker B."/>
            <person name="Whitney A.M."/>
            <person name="Mcquiston J.R."/>
        </authorList>
    </citation>
    <scope>NUCLEOTIDE SEQUENCE [LARGE SCALE GENOMIC DNA]</scope>
    <source>
        <strain evidence="10 13">H1892</strain>
        <strain evidence="11 12">H2381</strain>
    </source>
</reference>
<feature type="transmembrane region" description="Helical" evidence="7">
    <location>
        <begin position="143"/>
        <end position="162"/>
    </location>
</feature>
<dbReference type="EMBL" id="NIPX01000045">
    <property type="protein sequence ID" value="OWJ81202.1"/>
    <property type="molecule type" value="Genomic_DNA"/>
</dbReference>
<dbReference type="CDD" id="cd06261">
    <property type="entry name" value="TM_PBP2"/>
    <property type="match status" value="1"/>
</dbReference>
<feature type="region of interest" description="Disordered" evidence="8">
    <location>
        <begin position="90"/>
        <end position="135"/>
    </location>
</feature>
<comment type="similarity">
    <text evidence="7">Belongs to the binding-protein-dependent transport system permease family.</text>
</comment>